<dbReference type="Proteomes" id="UP001063166">
    <property type="component" value="Unassembled WGS sequence"/>
</dbReference>
<dbReference type="PANTHER" id="PTHR46177:SF1">
    <property type="entry name" value="INTEGRASE CATALYTIC DOMAIN-CONTAINING PROTEIN"/>
    <property type="match status" value="1"/>
</dbReference>
<feature type="region of interest" description="Disordered" evidence="1">
    <location>
        <begin position="467"/>
        <end position="491"/>
    </location>
</feature>
<organism evidence="3 4">
    <name type="scientific">Lyophyllum shimeji</name>
    <name type="common">Hon-shimeji</name>
    <name type="synonym">Tricholoma shimeji</name>
    <dbReference type="NCBI Taxonomy" id="47721"/>
    <lineage>
        <taxon>Eukaryota</taxon>
        <taxon>Fungi</taxon>
        <taxon>Dikarya</taxon>
        <taxon>Basidiomycota</taxon>
        <taxon>Agaricomycotina</taxon>
        <taxon>Agaricomycetes</taxon>
        <taxon>Agaricomycetidae</taxon>
        <taxon>Agaricales</taxon>
        <taxon>Tricholomatineae</taxon>
        <taxon>Lyophyllaceae</taxon>
        <taxon>Lyophyllum</taxon>
    </lineage>
</organism>
<sequence length="491" mass="56632">MPRTRKPITGPSRRGGRHKPIPPKDQLNPWIAYYWHLGFSDPKIADHALDHFDRNNHGLSQKTVQRIRKEMGLKGTIQQAATFETITEIYKILRARFPTMGARRMVTVIRQDYSIRVSEKLVNDFLRAVEPEAVAERKRCRFKRRRFWSAGVMEYLSIDQHDKWGRFGLWLHIGLDPFPGRIAWLKVWWCNRNPRLLIHFYIEAARRVGGIPLLTMSDRGRENNGIANMHTVIRHRLDPSLRGTLQHRFCVRTTNIKPEAGWSQFRAQWAPGFEDLFDYGINGGLYSPSDPLENLVFRWLAIPWLQTEIDNWVRLYNSSTRRANKNKILPHGVPNLIHAKPERFNSKNFQIMISSEIFDELQQEWAPLDDPVFQLTPASFHVQADAHYTSLGRPAISKGTFWDVYADLLGCFRAGPVDQTLEQDFNLANLGADWDMELIEGLKEVRAGDEAVGDGVVLGLDGSYDEAEFTDSDGENSELEDNYADFTDNEE</sequence>
<comment type="caution">
    <text evidence="3">The sequence shown here is derived from an EMBL/GenBank/DDBJ whole genome shotgun (WGS) entry which is preliminary data.</text>
</comment>
<accession>A0A9P3PQ94</accession>
<dbReference type="AlphaFoldDB" id="A0A9P3PQ94"/>
<keyword evidence="4" id="KW-1185">Reference proteome</keyword>
<gene>
    <name evidence="3" type="ORF">LshimejAT787_0705730</name>
</gene>
<feature type="domain" description="Integrase core" evidence="2">
    <location>
        <begin position="157"/>
        <end position="327"/>
    </location>
</feature>
<evidence type="ECO:0000259" key="2">
    <source>
        <dbReference type="Pfam" id="PF24764"/>
    </source>
</evidence>
<dbReference type="PANTHER" id="PTHR46177">
    <property type="entry name" value="INTEGRASE CATALYTIC DOMAIN-CONTAINING PROTEIN"/>
    <property type="match status" value="1"/>
</dbReference>
<reference evidence="3" key="1">
    <citation type="submission" date="2022-07" db="EMBL/GenBank/DDBJ databases">
        <title>The genome of Lyophyllum shimeji provides insight into the initial evolution of ectomycorrhizal fungal genome.</title>
        <authorList>
            <person name="Kobayashi Y."/>
            <person name="Shibata T."/>
            <person name="Hirakawa H."/>
            <person name="Shigenobu S."/>
            <person name="Nishiyama T."/>
            <person name="Yamada A."/>
            <person name="Hasebe M."/>
            <person name="Kawaguchi M."/>
        </authorList>
    </citation>
    <scope>NUCLEOTIDE SEQUENCE</scope>
    <source>
        <strain evidence="3">AT787</strain>
    </source>
</reference>
<proteinExistence type="predicted"/>
<feature type="region of interest" description="Disordered" evidence="1">
    <location>
        <begin position="1"/>
        <end position="24"/>
    </location>
</feature>
<evidence type="ECO:0000256" key="1">
    <source>
        <dbReference type="SAM" id="MobiDB-lite"/>
    </source>
</evidence>
<evidence type="ECO:0000313" key="3">
    <source>
        <dbReference type="EMBL" id="GLB40063.1"/>
    </source>
</evidence>
<dbReference type="Pfam" id="PF24764">
    <property type="entry name" value="rva_4"/>
    <property type="match status" value="1"/>
</dbReference>
<dbReference type="EMBL" id="BRPK01000007">
    <property type="protein sequence ID" value="GLB40063.1"/>
    <property type="molecule type" value="Genomic_DNA"/>
</dbReference>
<evidence type="ECO:0000313" key="4">
    <source>
        <dbReference type="Proteomes" id="UP001063166"/>
    </source>
</evidence>
<protein>
    <recommendedName>
        <fullName evidence="2">Integrase core domain-containing protein</fullName>
    </recommendedName>
</protein>
<dbReference type="OrthoDB" id="5946233at2759"/>
<name>A0A9P3PQ94_LYOSH</name>
<dbReference type="InterPro" id="IPR058913">
    <property type="entry name" value="Integrase_dom_put"/>
</dbReference>